<gene>
    <name evidence="3" type="ORF">GCM10009749_16000</name>
</gene>
<keyword evidence="2" id="KW-0812">Transmembrane</keyword>
<evidence type="ECO:0000313" key="3">
    <source>
        <dbReference type="EMBL" id="GAA1808399.1"/>
    </source>
</evidence>
<feature type="transmembrane region" description="Helical" evidence="2">
    <location>
        <begin position="69"/>
        <end position="93"/>
    </location>
</feature>
<feature type="transmembrane region" description="Helical" evidence="2">
    <location>
        <begin position="145"/>
        <end position="164"/>
    </location>
</feature>
<organism evidence="3 4">
    <name type="scientific">Agromyces neolithicus</name>
    <dbReference type="NCBI Taxonomy" id="269420"/>
    <lineage>
        <taxon>Bacteria</taxon>
        <taxon>Bacillati</taxon>
        <taxon>Actinomycetota</taxon>
        <taxon>Actinomycetes</taxon>
        <taxon>Micrococcales</taxon>
        <taxon>Microbacteriaceae</taxon>
        <taxon>Agromyces</taxon>
    </lineage>
</organism>
<dbReference type="RefSeq" id="WP_344295246.1">
    <property type="nucleotide sequence ID" value="NZ_BAAANJ010000005.1"/>
</dbReference>
<feature type="transmembrane region" description="Helical" evidence="2">
    <location>
        <begin position="30"/>
        <end position="49"/>
    </location>
</feature>
<feature type="region of interest" description="Disordered" evidence="1">
    <location>
        <begin position="183"/>
        <end position="203"/>
    </location>
</feature>
<dbReference type="EMBL" id="BAAANJ010000005">
    <property type="protein sequence ID" value="GAA1808399.1"/>
    <property type="molecule type" value="Genomic_DNA"/>
</dbReference>
<name>A0ABN2M433_9MICO</name>
<keyword evidence="4" id="KW-1185">Reference proteome</keyword>
<sequence>MTVPAPGLAGRYGRRVRTPELPMAFTWGEFARGAGFAWLVFQLVFPLSYPVMSLGSFLLYPPSSGSTDVLVFALLGSVMMFVFALPWSIGALVMVGGPTAWLLGLALRRVRPIWVHLIAFAVLGAVVGGATAWTAGAVMTGSASSFGYTLPGALVTGASVAYGWRRTARRALADDALFIEQAASSPPSDGLDTLRYSPDGGDP</sequence>
<evidence type="ECO:0000313" key="4">
    <source>
        <dbReference type="Proteomes" id="UP001500002"/>
    </source>
</evidence>
<protein>
    <submittedName>
        <fullName evidence="3">Uncharacterized protein</fullName>
    </submittedName>
</protein>
<proteinExistence type="predicted"/>
<keyword evidence="2" id="KW-1133">Transmembrane helix</keyword>
<keyword evidence="2" id="KW-0472">Membrane</keyword>
<evidence type="ECO:0000256" key="2">
    <source>
        <dbReference type="SAM" id="Phobius"/>
    </source>
</evidence>
<comment type="caution">
    <text evidence="3">The sequence shown here is derived from an EMBL/GenBank/DDBJ whole genome shotgun (WGS) entry which is preliminary data.</text>
</comment>
<dbReference type="Proteomes" id="UP001500002">
    <property type="component" value="Unassembled WGS sequence"/>
</dbReference>
<feature type="transmembrane region" description="Helical" evidence="2">
    <location>
        <begin position="113"/>
        <end position="133"/>
    </location>
</feature>
<evidence type="ECO:0000256" key="1">
    <source>
        <dbReference type="SAM" id="MobiDB-lite"/>
    </source>
</evidence>
<reference evidence="3 4" key="1">
    <citation type="journal article" date="2019" name="Int. J. Syst. Evol. Microbiol.">
        <title>The Global Catalogue of Microorganisms (GCM) 10K type strain sequencing project: providing services to taxonomists for standard genome sequencing and annotation.</title>
        <authorList>
            <consortium name="The Broad Institute Genomics Platform"/>
            <consortium name="The Broad Institute Genome Sequencing Center for Infectious Disease"/>
            <person name="Wu L."/>
            <person name="Ma J."/>
        </authorList>
    </citation>
    <scope>NUCLEOTIDE SEQUENCE [LARGE SCALE GENOMIC DNA]</scope>
    <source>
        <strain evidence="3 4">JCM 14322</strain>
    </source>
</reference>
<accession>A0ABN2M433</accession>